<evidence type="ECO:0000256" key="3">
    <source>
        <dbReference type="ARBA" id="ARBA00023002"/>
    </source>
</evidence>
<organism evidence="4 5">
    <name type="scientific">Monilinia laxa</name>
    <name type="common">Brown rot fungus</name>
    <name type="synonym">Sclerotinia laxa</name>
    <dbReference type="NCBI Taxonomy" id="61186"/>
    <lineage>
        <taxon>Eukaryota</taxon>
        <taxon>Fungi</taxon>
        <taxon>Dikarya</taxon>
        <taxon>Ascomycota</taxon>
        <taxon>Pezizomycotina</taxon>
        <taxon>Leotiomycetes</taxon>
        <taxon>Helotiales</taxon>
        <taxon>Sclerotiniaceae</taxon>
        <taxon>Monilinia</taxon>
    </lineage>
</organism>
<protein>
    <submittedName>
        <fullName evidence="4">Uncharacterized protein</fullName>
    </submittedName>
</protein>
<dbReference type="GO" id="GO:0050664">
    <property type="term" value="F:oxidoreductase activity, acting on NAD(P)H, oxygen as acceptor"/>
    <property type="evidence" value="ECO:0007669"/>
    <property type="project" value="TreeGrafter"/>
</dbReference>
<dbReference type="PROSITE" id="PS00061">
    <property type="entry name" value="ADH_SHORT"/>
    <property type="match status" value="1"/>
</dbReference>
<proteinExistence type="inferred from homology"/>
<dbReference type="GO" id="GO:0016616">
    <property type="term" value="F:oxidoreductase activity, acting on the CH-OH group of donors, NAD or NADP as acceptor"/>
    <property type="evidence" value="ECO:0007669"/>
    <property type="project" value="UniProtKB-ARBA"/>
</dbReference>
<evidence type="ECO:0000313" key="4">
    <source>
        <dbReference type="EMBL" id="KAB8294185.1"/>
    </source>
</evidence>
<dbReference type="OrthoDB" id="5307821at2759"/>
<accession>A0A5N6JYQ5</accession>
<comment type="similarity">
    <text evidence="1">Belongs to the short-chain dehydrogenases/reductases (SDR) family.</text>
</comment>
<dbReference type="AlphaFoldDB" id="A0A5N6JYQ5"/>
<dbReference type="PRINTS" id="PR00081">
    <property type="entry name" value="GDHRDH"/>
</dbReference>
<dbReference type="Proteomes" id="UP000326757">
    <property type="component" value="Unassembled WGS sequence"/>
</dbReference>
<evidence type="ECO:0000256" key="2">
    <source>
        <dbReference type="ARBA" id="ARBA00022857"/>
    </source>
</evidence>
<dbReference type="Pfam" id="PF00106">
    <property type="entry name" value="adh_short"/>
    <property type="match status" value="1"/>
</dbReference>
<dbReference type="SUPFAM" id="SSF51735">
    <property type="entry name" value="NAD(P)-binding Rossmann-fold domains"/>
    <property type="match status" value="1"/>
</dbReference>
<dbReference type="Gene3D" id="3.40.50.720">
    <property type="entry name" value="NAD(P)-binding Rossmann-like Domain"/>
    <property type="match status" value="1"/>
</dbReference>
<dbReference type="PANTHER" id="PTHR43008:SF7">
    <property type="entry name" value="SHORT CHAIN DEHYDROGENASE_REDUCTASE (AFU_ORTHOLOGUE AFUA_2G00830)"/>
    <property type="match status" value="1"/>
</dbReference>
<keyword evidence="5" id="KW-1185">Reference proteome</keyword>
<reference evidence="4 5" key="1">
    <citation type="submission" date="2019-06" db="EMBL/GenBank/DDBJ databases">
        <title>Genome Sequence of the Brown Rot Fungal Pathogen Monilinia laxa.</title>
        <authorList>
            <person name="De Miccolis Angelini R.M."/>
            <person name="Landi L."/>
            <person name="Abate D."/>
            <person name="Pollastro S."/>
            <person name="Romanazzi G."/>
            <person name="Faretra F."/>
        </authorList>
    </citation>
    <scope>NUCLEOTIDE SEQUENCE [LARGE SCALE GENOMIC DNA]</scope>
    <source>
        <strain evidence="4 5">Mlax316</strain>
    </source>
</reference>
<dbReference type="CDD" id="cd05233">
    <property type="entry name" value="SDR_c"/>
    <property type="match status" value="1"/>
</dbReference>
<evidence type="ECO:0000256" key="1">
    <source>
        <dbReference type="ARBA" id="ARBA00006484"/>
    </source>
</evidence>
<dbReference type="InterPro" id="IPR002347">
    <property type="entry name" value="SDR_fam"/>
</dbReference>
<name>A0A5N6JYQ5_MONLA</name>
<comment type="caution">
    <text evidence="4">The sequence shown here is derived from an EMBL/GenBank/DDBJ whole genome shotgun (WGS) entry which is preliminary data.</text>
</comment>
<gene>
    <name evidence="4" type="ORF">EYC80_009623</name>
</gene>
<keyword evidence="2" id="KW-0521">NADP</keyword>
<keyword evidence="3" id="KW-0560">Oxidoreductase</keyword>
<dbReference type="InterPro" id="IPR020904">
    <property type="entry name" value="Sc_DH/Rdtase_CS"/>
</dbReference>
<dbReference type="InterPro" id="IPR036291">
    <property type="entry name" value="NAD(P)-bd_dom_sf"/>
</dbReference>
<sequence length="394" mass="42853">MKRSFPLSPTVVNNYKFPSSRQTSSPSLLQAKLRDINPSPAISNSSFSSPQTLRTRNSSIRVSQFQYRSHITTALKMSPPTSFAQGNTALITGGASGIGLSLAIKCLGYGMNIILVDNNGDNLGAAQTYLTQKSDEKQQVVGLKIDVGKAEEWESVKEVVEGDFDGKLHLLALNAGFSQRGAFAQDSSTDYFNKILNVNLFGVINGINSLLTYITSHTSPSSIIITGSKQGITNPPGNPAYNCSKAAVKTLAEHLSFDLRERKEIGVHLLVPGWTYTGLTGGGSPFVVGGEDGKVELAGIEKKPKGAWSGDQVVEYLEGKIAEGTFYVVCPDGDVTEEMDRKRIAWGAGDIVQGRLPLSRWREGYKGEFEEFMKKDLNMVIIRKTNTNKDISRM</sequence>
<dbReference type="PANTHER" id="PTHR43008">
    <property type="entry name" value="BENZIL REDUCTASE"/>
    <property type="match status" value="1"/>
</dbReference>
<evidence type="ECO:0000313" key="5">
    <source>
        <dbReference type="Proteomes" id="UP000326757"/>
    </source>
</evidence>
<dbReference type="EMBL" id="VIGI01000011">
    <property type="protein sequence ID" value="KAB8294185.1"/>
    <property type="molecule type" value="Genomic_DNA"/>
</dbReference>